<dbReference type="PROSITE" id="PS50941">
    <property type="entry name" value="CHIT_BIND_I_2"/>
    <property type="match status" value="1"/>
</dbReference>
<gene>
    <name evidence="12" type="ORF">RhiirC2_656474</name>
</gene>
<keyword evidence="6" id="KW-0119">Carbohydrate metabolism</keyword>
<organism evidence="12 13">
    <name type="scientific">Rhizophagus irregularis</name>
    <dbReference type="NCBI Taxonomy" id="588596"/>
    <lineage>
        <taxon>Eukaryota</taxon>
        <taxon>Fungi</taxon>
        <taxon>Fungi incertae sedis</taxon>
        <taxon>Mucoromycota</taxon>
        <taxon>Glomeromycotina</taxon>
        <taxon>Glomeromycetes</taxon>
        <taxon>Glomerales</taxon>
        <taxon>Glomeraceae</taxon>
        <taxon>Rhizophagus</taxon>
    </lineage>
</organism>
<evidence type="ECO:0000259" key="11">
    <source>
        <dbReference type="PROSITE" id="PS51677"/>
    </source>
</evidence>
<sequence>MRGIKLLIIALCIFKVIDAAPAAQAVTPYTTPPETPSETPPETPPETPQTLPETPTETSPETSTPSQLPPQTQNANLNFPISGNGTCGVAVGSRCPDGFCCSAGGSCGEAPEHCQAGCQEEYGVCGVPDSVRNVGFQFNTCTENNTLAITFDDGPQEITETLLDNLKERNVKATFFMNGHAFQNHCIYDYAPIVQRAFKEGHQIASHTWSHPHLPLVSDEEIRYQLEFLEVAFKKMIGAIPTYFRPPFGERAGSVQNILREKGYKMVIWDIDTNDFKGDLQLATDLYNTQISKSPEPNPHIILNHDRVVITSTTLGPFEVDDALKRGYKVTTVGDCIGKPDKEDWYRDIGKPEKRDDTWKCTIEDMHGFGAAPDGTL</sequence>
<feature type="disulfide bond" evidence="7">
    <location>
        <begin position="95"/>
        <end position="107"/>
    </location>
</feature>
<dbReference type="PANTHER" id="PTHR46471">
    <property type="entry name" value="CHITIN DEACETYLASE"/>
    <property type="match status" value="1"/>
</dbReference>
<proteinExistence type="predicted"/>
<evidence type="ECO:0000256" key="4">
    <source>
        <dbReference type="ARBA" id="ARBA00022729"/>
    </source>
</evidence>
<evidence type="ECO:0000256" key="7">
    <source>
        <dbReference type="PROSITE-ProRule" id="PRU00261"/>
    </source>
</evidence>
<dbReference type="GO" id="GO:0046872">
    <property type="term" value="F:metal ion binding"/>
    <property type="evidence" value="ECO:0007669"/>
    <property type="project" value="UniProtKB-KW"/>
</dbReference>
<evidence type="ECO:0000256" key="9">
    <source>
        <dbReference type="SAM" id="SignalP"/>
    </source>
</evidence>
<feature type="chain" id="PRO_5014671192" evidence="9">
    <location>
        <begin position="20"/>
        <end position="377"/>
    </location>
</feature>
<evidence type="ECO:0000256" key="6">
    <source>
        <dbReference type="ARBA" id="ARBA00023277"/>
    </source>
</evidence>
<feature type="disulfide bond" evidence="7">
    <location>
        <begin position="100"/>
        <end position="114"/>
    </location>
</feature>
<dbReference type="Pfam" id="PF01522">
    <property type="entry name" value="Polysacc_deac_1"/>
    <property type="match status" value="1"/>
</dbReference>
<dbReference type="PROSITE" id="PS51677">
    <property type="entry name" value="NODB"/>
    <property type="match status" value="1"/>
</dbReference>
<dbReference type="GO" id="GO:0008061">
    <property type="term" value="F:chitin binding"/>
    <property type="evidence" value="ECO:0007669"/>
    <property type="project" value="UniProtKB-UniRule"/>
</dbReference>
<feature type="domain" description="Chitin-binding type-1" evidence="10">
    <location>
        <begin position="84"/>
        <end position="127"/>
    </location>
</feature>
<dbReference type="GO" id="GO:0005975">
    <property type="term" value="P:carbohydrate metabolic process"/>
    <property type="evidence" value="ECO:0007669"/>
    <property type="project" value="InterPro"/>
</dbReference>
<dbReference type="VEuPathDB" id="FungiDB:RhiirFUN_021432"/>
<dbReference type="InterPro" id="IPR036861">
    <property type="entry name" value="Endochitinase-like_sf"/>
</dbReference>
<comment type="cofactor">
    <cofactor evidence="1">
        <name>Co(2+)</name>
        <dbReference type="ChEBI" id="CHEBI:48828"/>
    </cofactor>
</comment>
<dbReference type="VEuPathDB" id="FungiDB:RhiirA1_352108"/>
<dbReference type="Gene3D" id="3.30.60.10">
    <property type="entry name" value="Endochitinase-like"/>
    <property type="match status" value="1"/>
</dbReference>
<feature type="signal peptide" evidence="9">
    <location>
        <begin position="1"/>
        <end position="19"/>
    </location>
</feature>
<evidence type="ECO:0000259" key="10">
    <source>
        <dbReference type="PROSITE" id="PS50941"/>
    </source>
</evidence>
<dbReference type="Proteomes" id="UP000233469">
    <property type="component" value="Unassembled WGS sequence"/>
</dbReference>
<keyword evidence="2 7" id="KW-0147">Chitin-binding</keyword>
<evidence type="ECO:0000256" key="8">
    <source>
        <dbReference type="SAM" id="MobiDB-lite"/>
    </source>
</evidence>
<feature type="region of interest" description="Disordered" evidence="8">
    <location>
        <begin position="27"/>
        <end position="77"/>
    </location>
</feature>
<dbReference type="InterPro" id="IPR001002">
    <property type="entry name" value="Chitin-bd_1"/>
</dbReference>
<dbReference type="SUPFAM" id="SSF88713">
    <property type="entry name" value="Glycoside hydrolase/deacetylase"/>
    <property type="match status" value="1"/>
</dbReference>
<evidence type="ECO:0000256" key="2">
    <source>
        <dbReference type="ARBA" id="ARBA00022669"/>
    </source>
</evidence>
<keyword evidence="3" id="KW-0479">Metal-binding</keyword>
<keyword evidence="7" id="KW-1015">Disulfide bond</keyword>
<dbReference type="CDD" id="cd10951">
    <property type="entry name" value="CE4_ClCDA_like"/>
    <property type="match status" value="1"/>
</dbReference>
<protein>
    <submittedName>
        <fullName evidence="12">Glycoside hydrolase/deacetylase</fullName>
    </submittedName>
</protein>
<name>A0A2N1NKE6_9GLOM</name>
<comment type="caution">
    <text evidence="12">The sequence shown here is derived from an EMBL/GenBank/DDBJ whole genome shotgun (WGS) entry which is preliminary data.</text>
</comment>
<dbReference type="CDD" id="cd11618">
    <property type="entry name" value="ChtBD1_1"/>
    <property type="match status" value="1"/>
</dbReference>
<dbReference type="Gene3D" id="3.20.20.370">
    <property type="entry name" value="Glycoside hydrolase/deacetylase"/>
    <property type="match status" value="1"/>
</dbReference>
<dbReference type="PANTHER" id="PTHR46471:SF2">
    <property type="entry name" value="CHITIN DEACETYLASE-RELATED"/>
    <property type="match status" value="1"/>
</dbReference>
<dbReference type="AlphaFoldDB" id="A0A2N1NKE6"/>
<dbReference type="EMBL" id="LLXL01000307">
    <property type="protein sequence ID" value="PKK74377.1"/>
    <property type="molecule type" value="Genomic_DNA"/>
</dbReference>
<accession>A0A2N1NKE6</accession>
<dbReference type="OrthoDB" id="407355at2759"/>
<dbReference type="InterPro" id="IPR002509">
    <property type="entry name" value="NODB_dom"/>
</dbReference>
<dbReference type="GO" id="GO:0016810">
    <property type="term" value="F:hydrolase activity, acting on carbon-nitrogen (but not peptide) bonds"/>
    <property type="evidence" value="ECO:0007669"/>
    <property type="project" value="InterPro"/>
</dbReference>
<feature type="domain" description="NodB homology" evidence="11">
    <location>
        <begin position="145"/>
        <end position="331"/>
    </location>
</feature>
<dbReference type="SMART" id="SM00270">
    <property type="entry name" value="ChtBD1"/>
    <property type="match status" value="1"/>
</dbReference>
<dbReference type="VEuPathDB" id="FungiDB:FUN_009632"/>
<keyword evidence="4 9" id="KW-0732">Signal</keyword>
<reference evidence="12 13" key="2">
    <citation type="submission" date="2017-10" db="EMBL/GenBank/DDBJ databases">
        <title>Extensive intraspecific genome diversity in a model arbuscular mycorrhizal fungus.</title>
        <authorList>
            <person name="Chen E.C.H."/>
            <person name="Morin E."/>
            <person name="Baudet D."/>
            <person name="Noel J."/>
            <person name="Ndikumana S."/>
            <person name="Charron P."/>
            <person name="St-Onge C."/>
            <person name="Giorgi J."/>
            <person name="Grigoriev I.V."/>
            <person name="Roux C."/>
            <person name="Martin F.M."/>
            <person name="Corradi N."/>
        </authorList>
    </citation>
    <scope>NUCLEOTIDE SEQUENCE [LARGE SCALE GENOMIC DNA]</scope>
    <source>
        <strain evidence="12 13">C2</strain>
    </source>
</reference>
<evidence type="ECO:0000256" key="3">
    <source>
        <dbReference type="ARBA" id="ARBA00022723"/>
    </source>
</evidence>
<feature type="compositionally biased region" description="Low complexity" evidence="8">
    <location>
        <begin position="48"/>
        <end position="73"/>
    </location>
</feature>
<evidence type="ECO:0000313" key="12">
    <source>
        <dbReference type="EMBL" id="PKK74377.1"/>
    </source>
</evidence>
<dbReference type="SUPFAM" id="SSF57016">
    <property type="entry name" value="Plant lectins/antimicrobial peptides"/>
    <property type="match status" value="1"/>
</dbReference>
<dbReference type="InterPro" id="IPR011330">
    <property type="entry name" value="Glyco_hydro/deAcase_b/a-brl"/>
</dbReference>
<comment type="caution">
    <text evidence="7">Lacks conserved residue(s) required for the propagation of feature annotation.</text>
</comment>
<evidence type="ECO:0000313" key="13">
    <source>
        <dbReference type="Proteomes" id="UP000233469"/>
    </source>
</evidence>
<feature type="compositionally biased region" description="Pro residues" evidence="8">
    <location>
        <begin position="30"/>
        <end position="47"/>
    </location>
</feature>
<evidence type="ECO:0000256" key="1">
    <source>
        <dbReference type="ARBA" id="ARBA00001941"/>
    </source>
</evidence>
<evidence type="ECO:0000256" key="5">
    <source>
        <dbReference type="ARBA" id="ARBA00022801"/>
    </source>
</evidence>
<keyword evidence="5 12" id="KW-0378">Hydrolase</keyword>
<reference evidence="12 13" key="1">
    <citation type="submission" date="2016-04" db="EMBL/GenBank/DDBJ databases">
        <title>Genome analyses suggest a sexual origin of heterokaryosis in a supposedly ancient asexual fungus.</title>
        <authorList>
            <person name="Ropars J."/>
            <person name="Sedzielewska K."/>
            <person name="Noel J."/>
            <person name="Charron P."/>
            <person name="Farinelli L."/>
            <person name="Marton T."/>
            <person name="Kruger M."/>
            <person name="Pelin A."/>
            <person name="Brachmann A."/>
            <person name="Corradi N."/>
        </authorList>
    </citation>
    <scope>NUCLEOTIDE SEQUENCE [LARGE SCALE GENOMIC DNA]</scope>
    <source>
        <strain evidence="12 13">C2</strain>
    </source>
</reference>